<comment type="pathway">
    <text evidence="1">Cofactor biosynthesis; thiamine diphosphate biosynthesis.</text>
</comment>
<accession>A0A366F1J9</accession>
<dbReference type="Proteomes" id="UP000252118">
    <property type="component" value="Unassembled WGS sequence"/>
</dbReference>
<evidence type="ECO:0000256" key="2">
    <source>
        <dbReference type="ARBA" id="ARBA00022977"/>
    </source>
</evidence>
<sequence length="207" mass="22496">MGIETRKQLHVISTGIQSVEELVKISKSIYPYIDMLHLREKQWSGKEMAVAIDRLLAAGVPLTKLCVNDRADIAFMKRVRGVQLGHQSADISLVKSAFPSLQIGASVHSLEEAQQAMENGADYLLYGNIYATSSKPGKTGVGVASLEKMVRSIPVPTIAIGGVTPDRVGEVMRTGARGVAILSGIFLSKDPLDSARSYYKEVHMEVR</sequence>
<dbReference type="GO" id="GO:0009228">
    <property type="term" value="P:thiamine biosynthetic process"/>
    <property type="evidence" value="ECO:0007669"/>
    <property type="project" value="UniProtKB-KW"/>
</dbReference>
<evidence type="ECO:0000259" key="3">
    <source>
        <dbReference type="Pfam" id="PF02581"/>
    </source>
</evidence>
<dbReference type="CDD" id="cd00564">
    <property type="entry name" value="TMP_TenI"/>
    <property type="match status" value="1"/>
</dbReference>
<dbReference type="PANTHER" id="PTHR20857">
    <property type="entry name" value="THIAMINE-PHOSPHATE PYROPHOSPHORYLASE"/>
    <property type="match status" value="1"/>
</dbReference>
<organism evidence="4 5">
    <name type="scientific">Rossellomorea aquimaris</name>
    <dbReference type="NCBI Taxonomy" id="189382"/>
    <lineage>
        <taxon>Bacteria</taxon>
        <taxon>Bacillati</taxon>
        <taxon>Bacillota</taxon>
        <taxon>Bacilli</taxon>
        <taxon>Bacillales</taxon>
        <taxon>Bacillaceae</taxon>
        <taxon>Rossellomorea</taxon>
    </lineage>
</organism>
<dbReference type="AlphaFoldDB" id="A0A366F1J9"/>
<gene>
    <name evidence="4" type="ORF">DET59_101407</name>
</gene>
<feature type="domain" description="Thiamine phosphate synthase/TenI" evidence="3">
    <location>
        <begin position="24"/>
        <end position="185"/>
    </location>
</feature>
<keyword evidence="2" id="KW-0784">Thiamine biosynthesis</keyword>
<reference evidence="4 5" key="1">
    <citation type="submission" date="2018-06" db="EMBL/GenBank/DDBJ databases">
        <title>Freshwater and sediment microbial communities from various areas in North America, analyzing microbe dynamics in response to fracking.</title>
        <authorList>
            <person name="Lamendella R."/>
        </authorList>
    </citation>
    <scope>NUCLEOTIDE SEQUENCE [LARGE SCALE GENOMIC DNA]</scope>
    <source>
        <strain evidence="4 5">97B</strain>
    </source>
</reference>
<dbReference type="GO" id="GO:0005737">
    <property type="term" value="C:cytoplasm"/>
    <property type="evidence" value="ECO:0007669"/>
    <property type="project" value="TreeGrafter"/>
</dbReference>
<dbReference type="InterPro" id="IPR022998">
    <property type="entry name" value="ThiamineP_synth_TenI"/>
</dbReference>
<dbReference type="SUPFAM" id="SSF51391">
    <property type="entry name" value="Thiamin phosphate synthase"/>
    <property type="match status" value="1"/>
</dbReference>
<dbReference type="OrthoDB" id="9815348at2"/>
<dbReference type="PANTHER" id="PTHR20857:SF22">
    <property type="entry name" value="THIAZOLE TAUTOMERASE"/>
    <property type="match status" value="1"/>
</dbReference>
<name>A0A366F1J9_9BACI</name>
<dbReference type="Pfam" id="PF02581">
    <property type="entry name" value="TMP-TENI"/>
    <property type="match status" value="1"/>
</dbReference>
<evidence type="ECO:0000313" key="5">
    <source>
        <dbReference type="Proteomes" id="UP000252118"/>
    </source>
</evidence>
<dbReference type="EMBL" id="QNRJ01000001">
    <property type="protein sequence ID" value="RBP08036.1"/>
    <property type="molecule type" value="Genomic_DNA"/>
</dbReference>
<dbReference type="InterPro" id="IPR013785">
    <property type="entry name" value="Aldolase_TIM"/>
</dbReference>
<proteinExistence type="predicted"/>
<comment type="caution">
    <text evidence="4">The sequence shown here is derived from an EMBL/GenBank/DDBJ whole genome shotgun (WGS) entry which is preliminary data.</text>
</comment>
<dbReference type="GO" id="GO:0004789">
    <property type="term" value="F:thiamine-phosphate diphosphorylase activity"/>
    <property type="evidence" value="ECO:0007669"/>
    <property type="project" value="TreeGrafter"/>
</dbReference>
<dbReference type="Gene3D" id="3.20.20.70">
    <property type="entry name" value="Aldolase class I"/>
    <property type="match status" value="1"/>
</dbReference>
<evidence type="ECO:0000256" key="1">
    <source>
        <dbReference type="ARBA" id="ARBA00004948"/>
    </source>
</evidence>
<dbReference type="InterPro" id="IPR036206">
    <property type="entry name" value="ThiamineP_synth_sf"/>
</dbReference>
<evidence type="ECO:0000313" key="4">
    <source>
        <dbReference type="EMBL" id="RBP08036.1"/>
    </source>
</evidence>
<dbReference type="RefSeq" id="WP_113967905.1">
    <property type="nucleotide sequence ID" value="NZ_QNRJ01000001.1"/>
</dbReference>
<protein>
    <submittedName>
        <fullName evidence="4">Thiazole tautomerase (Transcriptional regulator TenI)</fullName>
    </submittedName>
</protein>